<keyword evidence="3" id="KW-1185">Reference proteome</keyword>
<organism evidence="2 3">
    <name type="scientific">Meiothermus luteus</name>
    <dbReference type="NCBI Taxonomy" id="2026184"/>
    <lineage>
        <taxon>Bacteria</taxon>
        <taxon>Thermotogati</taxon>
        <taxon>Deinococcota</taxon>
        <taxon>Deinococci</taxon>
        <taxon>Thermales</taxon>
        <taxon>Thermaceae</taxon>
        <taxon>Meiothermus</taxon>
    </lineage>
</organism>
<dbReference type="AlphaFoldDB" id="A0A399EMP1"/>
<dbReference type="RefSeq" id="WP_119360274.1">
    <property type="nucleotide sequence ID" value="NZ_QWKZ01000048.1"/>
</dbReference>
<dbReference type="EMBL" id="QWKZ01000048">
    <property type="protein sequence ID" value="RIH85228.1"/>
    <property type="molecule type" value="Genomic_DNA"/>
</dbReference>
<keyword evidence="1" id="KW-1133">Transmembrane helix</keyword>
<evidence type="ECO:0000313" key="3">
    <source>
        <dbReference type="Proteomes" id="UP000265800"/>
    </source>
</evidence>
<evidence type="ECO:0000313" key="2">
    <source>
        <dbReference type="EMBL" id="RIH85228.1"/>
    </source>
</evidence>
<accession>A0A399EMP1</accession>
<name>A0A399EMP1_9DEIN</name>
<reference evidence="2 3" key="1">
    <citation type="submission" date="2018-08" db="EMBL/GenBank/DDBJ databases">
        <title>Meiothermus luteus KCTC 52599 genome sequencing project.</title>
        <authorList>
            <person name="Da Costa M.S."/>
            <person name="Albuquerque L."/>
            <person name="Raposo P."/>
            <person name="Froufe H.J.C."/>
            <person name="Barroso C.S."/>
            <person name="Egas C."/>
        </authorList>
    </citation>
    <scope>NUCLEOTIDE SEQUENCE [LARGE SCALE GENOMIC DNA]</scope>
    <source>
        <strain evidence="2 3">KCTC 52599</strain>
    </source>
</reference>
<dbReference type="Proteomes" id="UP000265800">
    <property type="component" value="Unassembled WGS sequence"/>
</dbReference>
<sequence>MAPPAPKDEPLPAVAAKPSAAGRAIPILLKLSALLTAAVTAGYLVVHMGTTDIWVPLGVIAIGLALSLIQWRLSEPF</sequence>
<evidence type="ECO:0000256" key="1">
    <source>
        <dbReference type="SAM" id="Phobius"/>
    </source>
</evidence>
<feature type="transmembrane region" description="Helical" evidence="1">
    <location>
        <begin position="27"/>
        <end position="46"/>
    </location>
</feature>
<dbReference type="OrthoDB" id="26040at2"/>
<proteinExistence type="predicted"/>
<protein>
    <submittedName>
        <fullName evidence="2">Uncharacterized protein</fullName>
    </submittedName>
</protein>
<keyword evidence="1" id="KW-0472">Membrane</keyword>
<comment type="caution">
    <text evidence="2">The sequence shown here is derived from an EMBL/GenBank/DDBJ whole genome shotgun (WGS) entry which is preliminary data.</text>
</comment>
<feature type="transmembrane region" description="Helical" evidence="1">
    <location>
        <begin position="53"/>
        <end position="73"/>
    </location>
</feature>
<gene>
    <name evidence="2" type="ORF">Mlute_01650</name>
</gene>
<keyword evidence="1" id="KW-0812">Transmembrane</keyword>